<reference evidence="3" key="1">
    <citation type="journal article" date="2019" name="Int. J. Syst. Evol. Microbiol.">
        <title>The Global Catalogue of Microorganisms (GCM) 10K type strain sequencing project: providing services to taxonomists for standard genome sequencing and annotation.</title>
        <authorList>
            <consortium name="The Broad Institute Genomics Platform"/>
            <consortium name="The Broad Institute Genome Sequencing Center for Infectious Disease"/>
            <person name="Wu L."/>
            <person name="Ma J."/>
        </authorList>
    </citation>
    <scope>NUCLEOTIDE SEQUENCE [LARGE SCALE GENOMIC DNA]</scope>
    <source>
        <strain evidence="3">JCM 16961</strain>
    </source>
</reference>
<proteinExistence type="predicted"/>
<organism evidence="2 3">
    <name type="scientific">Zhihengliuella alba</name>
    <dbReference type="NCBI Taxonomy" id="547018"/>
    <lineage>
        <taxon>Bacteria</taxon>
        <taxon>Bacillati</taxon>
        <taxon>Actinomycetota</taxon>
        <taxon>Actinomycetes</taxon>
        <taxon>Micrococcales</taxon>
        <taxon>Micrococcaceae</taxon>
        <taxon>Zhihengliuella</taxon>
    </lineage>
</organism>
<evidence type="ECO:0000313" key="2">
    <source>
        <dbReference type="EMBL" id="GAA3710400.1"/>
    </source>
</evidence>
<dbReference type="EMBL" id="BAABCJ010000006">
    <property type="protein sequence ID" value="GAA3710400.1"/>
    <property type="molecule type" value="Genomic_DNA"/>
</dbReference>
<sequence length="114" mass="11654">MDPHPDGGARERLAQPVLDAGAEPVDHPAALGGVGAVGDRDDVHDAPAVPAGRREASVGRRGLPARVLPGPSARSGRVRISMLHGCNLPSDPGPGRTRVGSARGRVTNRHTGSL</sequence>
<keyword evidence="3" id="KW-1185">Reference proteome</keyword>
<evidence type="ECO:0000256" key="1">
    <source>
        <dbReference type="SAM" id="MobiDB-lite"/>
    </source>
</evidence>
<gene>
    <name evidence="2" type="ORF">GCM10022377_25000</name>
</gene>
<comment type="caution">
    <text evidence="2">The sequence shown here is derived from an EMBL/GenBank/DDBJ whole genome shotgun (WGS) entry which is preliminary data.</text>
</comment>
<evidence type="ECO:0000313" key="3">
    <source>
        <dbReference type="Proteomes" id="UP001501536"/>
    </source>
</evidence>
<feature type="compositionally biased region" description="Basic and acidic residues" evidence="1">
    <location>
        <begin position="1"/>
        <end position="13"/>
    </location>
</feature>
<accession>A0ABP7DXN4</accession>
<dbReference type="Proteomes" id="UP001501536">
    <property type="component" value="Unassembled WGS sequence"/>
</dbReference>
<name>A0ABP7DXN4_9MICC</name>
<feature type="region of interest" description="Disordered" evidence="1">
    <location>
        <begin position="1"/>
        <end position="114"/>
    </location>
</feature>
<protein>
    <submittedName>
        <fullName evidence="2">Uncharacterized protein</fullName>
    </submittedName>
</protein>